<organism evidence="1 2">
    <name type="scientific">Purpureocillium lilacinum</name>
    <name type="common">Paecilomyces lilacinus</name>
    <dbReference type="NCBI Taxonomy" id="33203"/>
    <lineage>
        <taxon>Eukaryota</taxon>
        <taxon>Fungi</taxon>
        <taxon>Dikarya</taxon>
        <taxon>Ascomycota</taxon>
        <taxon>Pezizomycotina</taxon>
        <taxon>Sordariomycetes</taxon>
        <taxon>Hypocreomycetidae</taxon>
        <taxon>Hypocreales</taxon>
        <taxon>Ophiocordycipitaceae</taxon>
        <taxon>Purpureocillium</taxon>
    </lineage>
</organism>
<dbReference type="Proteomes" id="UP001638806">
    <property type="component" value="Unassembled WGS sequence"/>
</dbReference>
<sequence length="219" mass="23888">MSIHLDNKEVARQGRLLPRAAKSTNVFVDTDTRPSTPSRPDDAVRGSKRNPASHAVTESRSSAARSLASKILSPFHMLCGSGSSVRAPNPTSPDGGTAGSPTRAAQSWAHQGTQRRVDWDQQTPSRIAARHDTRIPTRGDANCCRQDEPCAVQREARGAWASEATWRLLQPLRPALAVLPLRGVCQVTVRMLVETLDLRARIEVEMSRILICGDIVVEV</sequence>
<protein>
    <submittedName>
        <fullName evidence="1">Uncharacterized protein</fullName>
    </submittedName>
</protein>
<dbReference type="EMBL" id="JBGNUJ010000007">
    <property type="protein sequence ID" value="KAL3957335.1"/>
    <property type="molecule type" value="Genomic_DNA"/>
</dbReference>
<name>A0ACC4DPW1_PURLI</name>
<gene>
    <name evidence="1" type="ORF">ACCO45_007913</name>
</gene>
<evidence type="ECO:0000313" key="2">
    <source>
        <dbReference type="Proteomes" id="UP001638806"/>
    </source>
</evidence>
<reference evidence="1" key="1">
    <citation type="submission" date="2024-12" db="EMBL/GenBank/DDBJ databases">
        <title>Comparative genomics and development of molecular markers within Purpureocillium lilacinum and among Purpureocillium species.</title>
        <authorList>
            <person name="Yeh Z.-Y."/>
            <person name="Ni N.-T."/>
            <person name="Lo P.-H."/>
            <person name="Mushyakhwo K."/>
            <person name="Lin C.-F."/>
            <person name="Nai Y.-S."/>
        </authorList>
    </citation>
    <scope>NUCLEOTIDE SEQUENCE</scope>
    <source>
        <strain evidence="1">NCHU-NPUST-175</strain>
    </source>
</reference>
<accession>A0ACC4DPW1</accession>
<comment type="caution">
    <text evidence="1">The sequence shown here is derived from an EMBL/GenBank/DDBJ whole genome shotgun (WGS) entry which is preliminary data.</text>
</comment>
<proteinExistence type="predicted"/>
<keyword evidence="2" id="KW-1185">Reference proteome</keyword>
<evidence type="ECO:0000313" key="1">
    <source>
        <dbReference type="EMBL" id="KAL3957335.1"/>
    </source>
</evidence>